<feature type="compositionally biased region" description="Basic and acidic residues" evidence="2">
    <location>
        <begin position="725"/>
        <end position="736"/>
    </location>
</feature>
<keyword evidence="1" id="KW-0175">Coiled coil</keyword>
<dbReference type="OrthoDB" id="1883104at2759"/>
<dbReference type="Proteomes" id="UP000006727">
    <property type="component" value="Chromosome 18"/>
</dbReference>
<dbReference type="RefSeq" id="XP_024401821.1">
    <property type="nucleotide sequence ID" value="XM_024546053.2"/>
</dbReference>
<feature type="transmembrane region" description="Helical" evidence="3">
    <location>
        <begin position="21"/>
        <end position="40"/>
    </location>
</feature>
<feature type="region of interest" description="Disordered" evidence="2">
    <location>
        <begin position="50"/>
        <end position="86"/>
    </location>
</feature>
<feature type="compositionally biased region" description="Polar residues" evidence="2">
    <location>
        <begin position="708"/>
        <end position="723"/>
    </location>
</feature>
<feature type="region of interest" description="Disordered" evidence="2">
    <location>
        <begin position="1083"/>
        <end position="1104"/>
    </location>
</feature>
<dbReference type="Gramene" id="Pp3c18_2430V3.3">
    <property type="protein sequence ID" value="Pp3c18_2430V3.3"/>
    <property type="gene ID" value="Pp3c18_2430"/>
</dbReference>
<feature type="compositionally biased region" description="Polar residues" evidence="2">
    <location>
        <begin position="58"/>
        <end position="81"/>
    </location>
</feature>
<sequence>MSSQPASGGKTLVMSSKKNGPNWVMIAGSAIVMAVGIVIGRKQVQCQVEQPRIRSSKDGTAQISTTTDFRASSSERTSGSYGVSDDSDAPLVIEQFDDNFSSGHSLLINFPNKDSTRSNLSWKAPRVRTSLDSSRIPVSFQPQFELHSPRPKRSHPSKPSSPESKMCRQIENGTSCDEEFHSDSFSSPALRAGLAVRRKMVQRLRKQLRSRDAIIFDLQDQISDQDHVIAMHRAHTADLQVCLNSTNVELLKVNLEVQKVLKEIRIQSENQVVNIGGRDGCDGSGQKKQLANSDLKAVMFEAKMLSKKVRRLQTEKQEMESQVQAVSRDYEFLFRKASALEADRVQLKKLAHEKRHMLEVKEQECIKLTTALGNLQRNLDTETRDSDWTRNSEVSRLSEACSDNSRGTWSDCFDQPVSCNTPDDYNSRSPKTADSDNRLAGDCMRSYNTLFRRSPSPLHSEGSVSKPGSRSTALGCTSKSVCDGSPNYDGPNCDNDDTLSLNLVWILQQEVYQLSDALASSSKLLSQQKLETSRILTEYQKCNSTKTAQETRTALLSELDEYGWEDLLQILSSPDGTPSQQIQELSHKLEKVAKQQKMEDELEALSRHHVKIRALKSSLSKLTAKCHAEMDESSNESVHRVAGMILDLSEKLAVQEDEVRKASMDIQELSMSLQLSSPYVPRSKKQELRRMLHGCSGQAESPICDKNIPSSPGLSSGKSNFVAQEQKESRSSRVFDRQMSFSSLPRKSASISPSPEKAPDKLYEFQAGTFDPLSSTKTRKSANLVASKSSLRKSTMHQFNGIARKWDACFEKPDVQQRSHAVCYTPEEVPSGFSFRPANIETLGNPDDNSVAEDASNPKFEPGGFVLDSEDFQFRPEVQVVSEHETITAIGTQHADTYSSAPAISHSQSTMLGSATAGCGSRNSLRRFLFKPDDSSRGGYSTDTVVARNEDLADELEKLPFNSERKCDYVTDDANSEVQIKRHIQEDSLPVLVVSSNSARIKHDICSGPGSAGVSPFAARMACLDVNRSSHSFTSPHGDEGVYQEISFLSQGEEAEKLASHVDSKLNIGKENLRSNAAHRLGGQSAARMMSSKGNWEQSQAMAGKDTFRCDRGRWNSFQGSHR</sequence>
<dbReference type="KEGG" id="ppp:112294999"/>
<dbReference type="EnsemblPlants" id="Pp3c18_2430V3.2">
    <property type="protein sequence ID" value="Pp3c18_2430V3.2"/>
    <property type="gene ID" value="Pp3c18_2430"/>
</dbReference>
<keyword evidence="3" id="KW-0812">Transmembrane</keyword>
<evidence type="ECO:0000313" key="5">
    <source>
        <dbReference type="Proteomes" id="UP000006727"/>
    </source>
</evidence>
<dbReference type="AlphaFoldDB" id="A0A7I4BLR7"/>
<evidence type="ECO:0000313" key="4">
    <source>
        <dbReference type="EnsemblPlants" id="Pp3c18_2430V3.3"/>
    </source>
</evidence>
<feature type="region of interest" description="Disordered" evidence="2">
    <location>
        <begin position="454"/>
        <end position="475"/>
    </location>
</feature>
<name>A0A7I4BLR7_PHYPA</name>
<keyword evidence="3" id="KW-0472">Membrane</keyword>
<dbReference type="PANTHER" id="PTHR34462:SF1">
    <property type="entry name" value="OS05G0587400 PROTEIN"/>
    <property type="match status" value="1"/>
</dbReference>
<accession>A0A7I4BLR7</accession>
<proteinExistence type="predicted"/>
<protein>
    <submittedName>
        <fullName evidence="4">Uncharacterized protein</fullName>
    </submittedName>
</protein>
<dbReference type="EMBL" id="ABEU02000018">
    <property type="status" value="NOT_ANNOTATED_CDS"/>
    <property type="molecule type" value="Genomic_DNA"/>
</dbReference>
<feature type="region of interest" description="Disordered" evidence="2">
    <location>
        <begin position="699"/>
        <end position="758"/>
    </location>
</feature>
<reference evidence="4 5" key="1">
    <citation type="journal article" date="2008" name="Science">
        <title>The Physcomitrella genome reveals evolutionary insights into the conquest of land by plants.</title>
        <authorList>
            <person name="Rensing S."/>
            <person name="Lang D."/>
            <person name="Zimmer A."/>
            <person name="Terry A."/>
            <person name="Salamov A."/>
            <person name="Shapiro H."/>
            <person name="Nishiyama T."/>
            <person name="Perroud P.-F."/>
            <person name="Lindquist E."/>
            <person name="Kamisugi Y."/>
            <person name="Tanahashi T."/>
            <person name="Sakakibara K."/>
            <person name="Fujita T."/>
            <person name="Oishi K."/>
            <person name="Shin-I T."/>
            <person name="Kuroki Y."/>
            <person name="Toyoda A."/>
            <person name="Suzuki Y."/>
            <person name="Hashimoto A."/>
            <person name="Yamaguchi K."/>
            <person name="Sugano A."/>
            <person name="Kohara Y."/>
            <person name="Fujiyama A."/>
            <person name="Anterola A."/>
            <person name="Aoki S."/>
            <person name="Ashton N."/>
            <person name="Barbazuk W.B."/>
            <person name="Barker E."/>
            <person name="Bennetzen J."/>
            <person name="Bezanilla M."/>
            <person name="Blankenship R."/>
            <person name="Cho S.H."/>
            <person name="Dutcher S."/>
            <person name="Estelle M."/>
            <person name="Fawcett J.A."/>
            <person name="Gundlach H."/>
            <person name="Hanada K."/>
            <person name="Heyl A."/>
            <person name="Hicks K.A."/>
            <person name="Hugh J."/>
            <person name="Lohr M."/>
            <person name="Mayer K."/>
            <person name="Melkozernov A."/>
            <person name="Murata T."/>
            <person name="Nelson D."/>
            <person name="Pils B."/>
            <person name="Prigge M."/>
            <person name="Reiss B."/>
            <person name="Renner T."/>
            <person name="Rombauts S."/>
            <person name="Rushton P."/>
            <person name="Sanderfoot A."/>
            <person name="Schween G."/>
            <person name="Shiu S.-H."/>
            <person name="Stueber K."/>
            <person name="Theodoulou F.L."/>
            <person name="Tu H."/>
            <person name="Van de Peer Y."/>
            <person name="Verrier P.J."/>
            <person name="Waters E."/>
            <person name="Wood A."/>
            <person name="Yang L."/>
            <person name="Cove D."/>
            <person name="Cuming A."/>
            <person name="Hasebe M."/>
            <person name="Lucas S."/>
            <person name="Mishler D.B."/>
            <person name="Reski R."/>
            <person name="Grigoriev I."/>
            <person name="Quatrano R.S."/>
            <person name="Boore J.L."/>
        </authorList>
    </citation>
    <scope>NUCLEOTIDE SEQUENCE [LARGE SCALE GENOMIC DNA]</scope>
    <source>
        <strain evidence="4 5">cv. Gransden 2004</strain>
    </source>
</reference>
<feature type="compositionally biased region" description="Polar residues" evidence="2">
    <location>
        <begin position="739"/>
        <end position="753"/>
    </location>
</feature>
<feature type="coiled-coil region" evidence="1">
    <location>
        <begin position="302"/>
        <end position="378"/>
    </location>
</feature>
<dbReference type="PANTHER" id="PTHR34462">
    <property type="entry name" value="OS05G0587400 PROTEIN"/>
    <property type="match status" value="1"/>
</dbReference>
<feature type="region of interest" description="Disordered" evidence="2">
    <location>
        <begin position="138"/>
        <end position="167"/>
    </location>
</feature>
<feature type="compositionally biased region" description="Polar residues" evidence="2">
    <location>
        <begin position="462"/>
        <end position="475"/>
    </location>
</feature>
<dbReference type="RefSeq" id="XP_024401823.1">
    <property type="nucleotide sequence ID" value="XM_024546055.2"/>
</dbReference>
<dbReference type="Gramene" id="Pp3c18_2430V3.2">
    <property type="protein sequence ID" value="Pp3c18_2430V3.2"/>
    <property type="gene ID" value="Pp3c18_2430"/>
</dbReference>
<evidence type="ECO:0000256" key="2">
    <source>
        <dbReference type="SAM" id="MobiDB-lite"/>
    </source>
</evidence>
<organism evidence="4 5">
    <name type="scientific">Physcomitrium patens</name>
    <name type="common">Spreading-leaved earth moss</name>
    <name type="synonym">Physcomitrella patens</name>
    <dbReference type="NCBI Taxonomy" id="3218"/>
    <lineage>
        <taxon>Eukaryota</taxon>
        <taxon>Viridiplantae</taxon>
        <taxon>Streptophyta</taxon>
        <taxon>Embryophyta</taxon>
        <taxon>Bryophyta</taxon>
        <taxon>Bryophytina</taxon>
        <taxon>Bryopsida</taxon>
        <taxon>Funariidae</taxon>
        <taxon>Funariales</taxon>
        <taxon>Funariaceae</taxon>
        <taxon>Physcomitrium</taxon>
    </lineage>
</organism>
<dbReference type="EnsemblPlants" id="Pp3c18_2430V3.3">
    <property type="protein sequence ID" value="Pp3c18_2430V3.3"/>
    <property type="gene ID" value="Pp3c18_2430"/>
</dbReference>
<feature type="compositionally biased region" description="Basic and acidic residues" evidence="2">
    <location>
        <begin position="381"/>
        <end position="390"/>
    </location>
</feature>
<dbReference type="GeneID" id="112294999"/>
<gene>
    <name evidence="4" type="primary">LOC112294999</name>
</gene>
<evidence type="ECO:0000256" key="1">
    <source>
        <dbReference type="SAM" id="Coils"/>
    </source>
</evidence>
<feature type="compositionally biased region" description="Polar residues" evidence="2">
    <location>
        <begin position="391"/>
        <end position="406"/>
    </location>
</feature>
<keyword evidence="3" id="KW-1133">Transmembrane helix</keyword>
<reference evidence="4" key="3">
    <citation type="submission" date="2020-12" db="UniProtKB">
        <authorList>
            <consortium name="EnsemblPlants"/>
        </authorList>
    </citation>
    <scope>IDENTIFICATION</scope>
</reference>
<reference evidence="4 5" key="2">
    <citation type="journal article" date="2018" name="Plant J.">
        <title>The Physcomitrella patens chromosome-scale assembly reveals moss genome structure and evolution.</title>
        <authorList>
            <person name="Lang D."/>
            <person name="Ullrich K.K."/>
            <person name="Murat F."/>
            <person name="Fuchs J."/>
            <person name="Jenkins J."/>
            <person name="Haas F.B."/>
            <person name="Piednoel M."/>
            <person name="Gundlach H."/>
            <person name="Van Bel M."/>
            <person name="Meyberg R."/>
            <person name="Vives C."/>
            <person name="Morata J."/>
            <person name="Symeonidi A."/>
            <person name="Hiss M."/>
            <person name="Muchero W."/>
            <person name="Kamisugi Y."/>
            <person name="Saleh O."/>
            <person name="Blanc G."/>
            <person name="Decker E.L."/>
            <person name="van Gessel N."/>
            <person name="Grimwood J."/>
            <person name="Hayes R.D."/>
            <person name="Graham S.W."/>
            <person name="Gunter L.E."/>
            <person name="McDaniel S.F."/>
            <person name="Hoernstein S.N.W."/>
            <person name="Larsson A."/>
            <person name="Li F.W."/>
            <person name="Perroud P.F."/>
            <person name="Phillips J."/>
            <person name="Ranjan P."/>
            <person name="Rokshar D.S."/>
            <person name="Rothfels C.J."/>
            <person name="Schneider L."/>
            <person name="Shu S."/>
            <person name="Stevenson D.W."/>
            <person name="Thummler F."/>
            <person name="Tillich M."/>
            <person name="Villarreal Aguilar J.C."/>
            <person name="Widiez T."/>
            <person name="Wong G.K."/>
            <person name="Wymore A."/>
            <person name="Zhang Y."/>
            <person name="Zimmer A.D."/>
            <person name="Quatrano R.S."/>
            <person name="Mayer K.F.X."/>
            <person name="Goodstein D."/>
            <person name="Casacuberta J.M."/>
            <person name="Vandepoele K."/>
            <person name="Reski R."/>
            <person name="Cuming A.C."/>
            <person name="Tuskan G.A."/>
            <person name="Maumus F."/>
            <person name="Salse J."/>
            <person name="Schmutz J."/>
            <person name="Rensing S.A."/>
        </authorList>
    </citation>
    <scope>NUCLEOTIDE SEQUENCE [LARGE SCALE GENOMIC DNA]</scope>
    <source>
        <strain evidence="4 5">cv. Gransden 2004</strain>
    </source>
</reference>
<feature type="compositionally biased region" description="Polar residues" evidence="2">
    <location>
        <begin position="1092"/>
        <end position="1101"/>
    </location>
</feature>
<feature type="region of interest" description="Disordered" evidence="2">
    <location>
        <begin position="381"/>
        <end position="406"/>
    </location>
</feature>
<keyword evidence="5" id="KW-1185">Reference proteome</keyword>
<evidence type="ECO:0000256" key="3">
    <source>
        <dbReference type="SAM" id="Phobius"/>
    </source>
</evidence>